<dbReference type="STRING" id="568872.GA0070624_6018"/>
<feature type="transmembrane region" description="Helical" evidence="1">
    <location>
        <begin position="166"/>
        <end position="189"/>
    </location>
</feature>
<feature type="transmembrane region" description="Helical" evidence="1">
    <location>
        <begin position="235"/>
        <end position="253"/>
    </location>
</feature>
<reference evidence="3" key="1">
    <citation type="submission" date="2016-06" db="EMBL/GenBank/DDBJ databases">
        <authorList>
            <person name="Varghese N."/>
            <person name="Submissions Spin"/>
        </authorList>
    </citation>
    <scope>NUCLEOTIDE SEQUENCE [LARGE SCALE GENOMIC DNA]</scope>
    <source>
        <strain evidence="3">DSM 45431</strain>
    </source>
</reference>
<keyword evidence="1" id="KW-0812">Transmembrane</keyword>
<organism evidence="2 3">
    <name type="scientific">Micromonospora rhizosphaerae</name>
    <dbReference type="NCBI Taxonomy" id="568872"/>
    <lineage>
        <taxon>Bacteria</taxon>
        <taxon>Bacillati</taxon>
        <taxon>Actinomycetota</taxon>
        <taxon>Actinomycetes</taxon>
        <taxon>Micromonosporales</taxon>
        <taxon>Micromonosporaceae</taxon>
        <taxon>Micromonospora</taxon>
    </lineage>
</organism>
<dbReference type="RefSeq" id="WP_176731927.1">
    <property type="nucleotide sequence ID" value="NZ_FMHV01000002.1"/>
</dbReference>
<proteinExistence type="predicted"/>
<dbReference type="Proteomes" id="UP000199413">
    <property type="component" value="Unassembled WGS sequence"/>
</dbReference>
<feature type="transmembrane region" description="Helical" evidence="1">
    <location>
        <begin position="210"/>
        <end position="229"/>
    </location>
</feature>
<sequence>MAAERGTNAAAPAEPDPGRPAFLELFFDLVYVFALISLVKTLAVDLTLTGVGKTLVLLLAFTLVWALTTWAADTLDLARPAVQVQFIGVAAASLLLAAAAPDAYDERGLLFAVTYLAIHLGSSIYYLLLLPDAAELRRSGRILFWYTIAAIGWIGGGLAAGPTRLMFWAATVGVEYVAASFGWPVPRLGRSRPQEWRLVGGRVAERYRQFMIIALGASIFVTGTTFSLGEYTRDRAWALLVVFTIVVLTWRIYIYRAGELLTDAIARSTNPSLLTQSAAVTHLIMVAGIAGTAVTSHLVVGRPLGETPPSWAAVILGGPALFLVGRGVLDYTVFGRISRSRLAGLILLAGVAPAASVLPPVVVALLAMTILALIAAANLVSTRVHPRTPMPPALG</sequence>
<evidence type="ECO:0000313" key="2">
    <source>
        <dbReference type="EMBL" id="SCL37868.1"/>
    </source>
</evidence>
<feature type="transmembrane region" description="Helical" evidence="1">
    <location>
        <begin position="273"/>
        <end position="299"/>
    </location>
</feature>
<keyword evidence="3" id="KW-1185">Reference proteome</keyword>
<keyword evidence="1" id="KW-1133">Transmembrane helix</keyword>
<name>A0A1C6T7Y4_9ACTN</name>
<dbReference type="PANTHER" id="PTHR36840:SF1">
    <property type="entry name" value="BLL5714 PROTEIN"/>
    <property type="match status" value="1"/>
</dbReference>
<feature type="transmembrane region" description="Helical" evidence="1">
    <location>
        <begin position="311"/>
        <end position="329"/>
    </location>
</feature>
<evidence type="ECO:0000313" key="3">
    <source>
        <dbReference type="Proteomes" id="UP000199413"/>
    </source>
</evidence>
<feature type="transmembrane region" description="Helical" evidence="1">
    <location>
        <begin position="341"/>
        <end position="358"/>
    </location>
</feature>
<evidence type="ECO:0000256" key="1">
    <source>
        <dbReference type="SAM" id="Phobius"/>
    </source>
</evidence>
<feature type="transmembrane region" description="Helical" evidence="1">
    <location>
        <begin position="21"/>
        <end position="43"/>
    </location>
</feature>
<feature type="transmembrane region" description="Helical" evidence="1">
    <location>
        <begin position="55"/>
        <end position="72"/>
    </location>
</feature>
<keyword evidence="1" id="KW-0472">Membrane</keyword>
<dbReference type="PANTHER" id="PTHR36840">
    <property type="entry name" value="BLL5714 PROTEIN"/>
    <property type="match status" value="1"/>
</dbReference>
<accession>A0A1C6T7Y4</accession>
<dbReference type="AlphaFoldDB" id="A0A1C6T7Y4"/>
<protein>
    <submittedName>
        <fullName evidence="2">Low temperature requirement protein LtrA</fullName>
    </submittedName>
</protein>
<dbReference type="EMBL" id="FMHV01000002">
    <property type="protein sequence ID" value="SCL37868.1"/>
    <property type="molecule type" value="Genomic_DNA"/>
</dbReference>
<feature type="transmembrane region" description="Helical" evidence="1">
    <location>
        <begin position="142"/>
        <end position="160"/>
    </location>
</feature>
<dbReference type="InterPro" id="IPR010640">
    <property type="entry name" value="Low_temperature_requirement_A"/>
</dbReference>
<feature type="transmembrane region" description="Helical" evidence="1">
    <location>
        <begin position="110"/>
        <end position="130"/>
    </location>
</feature>
<dbReference type="Pfam" id="PF06772">
    <property type="entry name" value="LtrA"/>
    <property type="match status" value="1"/>
</dbReference>
<gene>
    <name evidence="2" type="ORF">GA0070624_6018</name>
</gene>